<feature type="region of interest" description="Disordered" evidence="1">
    <location>
        <begin position="69"/>
        <end position="103"/>
    </location>
</feature>
<dbReference type="EMBL" id="BGZK01000255">
    <property type="protein sequence ID" value="GBP32079.1"/>
    <property type="molecule type" value="Genomic_DNA"/>
</dbReference>
<feature type="compositionally biased region" description="Low complexity" evidence="1">
    <location>
        <begin position="179"/>
        <end position="189"/>
    </location>
</feature>
<organism evidence="2 3">
    <name type="scientific">Eumeta variegata</name>
    <name type="common">Bagworm moth</name>
    <name type="synonym">Eumeta japonica</name>
    <dbReference type="NCBI Taxonomy" id="151549"/>
    <lineage>
        <taxon>Eukaryota</taxon>
        <taxon>Metazoa</taxon>
        <taxon>Ecdysozoa</taxon>
        <taxon>Arthropoda</taxon>
        <taxon>Hexapoda</taxon>
        <taxon>Insecta</taxon>
        <taxon>Pterygota</taxon>
        <taxon>Neoptera</taxon>
        <taxon>Endopterygota</taxon>
        <taxon>Lepidoptera</taxon>
        <taxon>Glossata</taxon>
        <taxon>Ditrysia</taxon>
        <taxon>Tineoidea</taxon>
        <taxon>Psychidae</taxon>
        <taxon>Oiketicinae</taxon>
        <taxon>Eumeta</taxon>
    </lineage>
</organism>
<accession>A0A4C1V0Q8</accession>
<name>A0A4C1V0Q8_EUMVA</name>
<evidence type="ECO:0000313" key="3">
    <source>
        <dbReference type="Proteomes" id="UP000299102"/>
    </source>
</evidence>
<gene>
    <name evidence="2" type="ORF">EVAR_80845_1</name>
</gene>
<proteinExistence type="predicted"/>
<evidence type="ECO:0000256" key="1">
    <source>
        <dbReference type="SAM" id="MobiDB-lite"/>
    </source>
</evidence>
<comment type="caution">
    <text evidence="2">The sequence shown here is derived from an EMBL/GenBank/DDBJ whole genome shotgun (WGS) entry which is preliminary data.</text>
</comment>
<feature type="compositionally biased region" description="Basic and acidic residues" evidence="1">
    <location>
        <begin position="78"/>
        <end position="94"/>
    </location>
</feature>
<keyword evidence="3" id="KW-1185">Reference proteome</keyword>
<protein>
    <submittedName>
        <fullName evidence="2">Uncharacterized protein</fullName>
    </submittedName>
</protein>
<evidence type="ECO:0000313" key="2">
    <source>
        <dbReference type="EMBL" id="GBP32079.1"/>
    </source>
</evidence>
<sequence length="238" mass="25698">MRSAATTTMITLVRFSSPILSEDSARRGRDEHWVRLNTGYTQKATNCSKTCNNFATKIVNVYRNVDGGRPRRARYRRGRPDGVPRAGADARRGGAGDGIDGAGPPTYLRTLSLQDIHEFTKKNCSVQKKEQHRHTIGTRVDSGMDLGLEMSVVSGSVLLLKPRSESGVGPGQVAGLTVPGRRISSGGRPPSRPSCLGDGLGNVRDQVTELKYAMTGDSTDCTVVQRDPHSSTISIAKF</sequence>
<dbReference type="AlphaFoldDB" id="A0A4C1V0Q8"/>
<dbReference type="Proteomes" id="UP000299102">
    <property type="component" value="Unassembled WGS sequence"/>
</dbReference>
<feature type="region of interest" description="Disordered" evidence="1">
    <location>
        <begin position="165"/>
        <end position="200"/>
    </location>
</feature>
<reference evidence="2 3" key="1">
    <citation type="journal article" date="2019" name="Commun. Biol.">
        <title>The bagworm genome reveals a unique fibroin gene that provides high tensile strength.</title>
        <authorList>
            <person name="Kono N."/>
            <person name="Nakamura H."/>
            <person name="Ohtoshi R."/>
            <person name="Tomita M."/>
            <person name="Numata K."/>
            <person name="Arakawa K."/>
        </authorList>
    </citation>
    <scope>NUCLEOTIDE SEQUENCE [LARGE SCALE GENOMIC DNA]</scope>
</reference>